<dbReference type="OrthoDB" id="8684510at2"/>
<evidence type="ECO:0000313" key="2">
    <source>
        <dbReference type="EMBL" id="VVO21570.1"/>
    </source>
</evidence>
<gene>
    <name evidence="2" type="ORF">PS723_04251</name>
</gene>
<dbReference type="RefSeq" id="WP_150805579.1">
    <property type="nucleotide sequence ID" value="NZ_CABVHY010000023.1"/>
</dbReference>
<sequence length="127" mass="14097">MSTFAVFGMTRAVALAEAKKRTKGTRKNVKAPGGVEPIPLAEWLDRVEKKTKQIMGGTVRQLSPLFDAPQYAAQFIDLTRKTIQCRDMRRSKSVLNDAQGKPIINPKTKAPRVGFADWKPTKVEQAA</sequence>
<feature type="region of interest" description="Disordered" evidence="1">
    <location>
        <begin position="94"/>
        <end position="127"/>
    </location>
</feature>
<proteinExistence type="predicted"/>
<dbReference type="Proteomes" id="UP000379480">
    <property type="component" value="Unassembled WGS sequence"/>
</dbReference>
<dbReference type="EMBL" id="CABVHY010000023">
    <property type="protein sequence ID" value="VVO21570.1"/>
    <property type="molecule type" value="Genomic_DNA"/>
</dbReference>
<accession>A0A5E7DV68</accession>
<reference evidence="2 3" key="1">
    <citation type="submission" date="2019-09" db="EMBL/GenBank/DDBJ databases">
        <authorList>
            <person name="Chandra G."/>
            <person name="Truman W A."/>
        </authorList>
    </citation>
    <scope>NUCLEOTIDE SEQUENCE [LARGE SCALE GENOMIC DNA]</scope>
    <source>
        <strain evidence="2">PS723</strain>
    </source>
</reference>
<organism evidence="2 3">
    <name type="scientific">Pseudomonas fluorescens</name>
    <dbReference type="NCBI Taxonomy" id="294"/>
    <lineage>
        <taxon>Bacteria</taxon>
        <taxon>Pseudomonadati</taxon>
        <taxon>Pseudomonadota</taxon>
        <taxon>Gammaproteobacteria</taxon>
        <taxon>Pseudomonadales</taxon>
        <taxon>Pseudomonadaceae</taxon>
        <taxon>Pseudomonas</taxon>
    </lineage>
</organism>
<protein>
    <submittedName>
        <fullName evidence="2">Uncharacterized protein</fullName>
    </submittedName>
</protein>
<name>A0A5E7DV68_PSEFL</name>
<dbReference type="AlphaFoldDB" id="A0A5E7DV68"/>
<evidence type="ECO:0000256" key="1">
    <source>
        <dbReference type="SAM" id="MobiDB-lite"/>
    </source>
</evidence>
<evidence type="ECO:0000313" key="3">
    <source>
        <dbReference type="Proteomes" id="UP000379480"/>
    </source>
</evidence>